<evidence type="ECO:0000256" key="2">
    <source>
        <dbReference type="ARBA" id="ARBA00023277"/>
    </source>
</evidence>
<proteinExistence type="predicted"/>
<feature type="compositionally biased region" description="Low complexity" evidence="3">
    <location>
        <begin position="320"/>
        <end position="329"/>
    </location>
</feature>
<reference evidence="5" key="1">
    <citation type="journal article" date="2021" name="Front. Microbiol.">
        <title>Comprehensive Comparative Genomics and Phenotyping of Methylobacterium Species.</title>
        <authorList>
            <person name="Alessa O."/>
            <person name="Ogura Y."/>
            <person name="Fujitani Y."/>
            <person name="Takami H."/>
            <person name="Hayashi T."/>
            <person name="Sahin N."/>
            <person name="Tani A."/>
        </authorList>
    </citation>
    <scope>NUCLEOTIDE SEQUENCE</scope>
    <source>
        <strain evidence="5">KCTC 52305</strain>
    </source>
</reference>
<dbReference type="PANTHER" id="PTHR43103:SF3">
    <property type="entry name" value="ADP-L-GLYCERO-D-MANNO-HEPTOSE-6-EPIMERASE"/>
    <property type="match status" value="1"/>
</dbReference>
<dbReference type="Gene3D" id="3.40.50.720">
    <property type="entry name" value="NAD(P)-binding Rossmann-like Domain"/>
    <property type="match status" value="1"/>
</dbReference>
<evidence type="ECO:0000259" key="4">
    <source>
        <dbReference type="Pfam" id="PF01370"/>
    </source>
</evidence>
<evidence type="ECO:0000256" key="3">
    <source>
        <dbReference type="SAM" id="MobiDB-lite"/>
    </source>
</evidence>
<protein>
    <submittedName>
        <fullName evidence="5">GDP-6-deoxy-D-mannose reductase</fullName>
    </submittedName>
</protein>
<dbReference type="SUPFAM" id="SSF51735">
    <property type="entry name" value="NAD(P)-binding Rossmann-fold domains"/>
    <property type="match status" value="1"/>
</dbReference>
<feature type="region of interest" description="Disordered" evidence="3">
    <location>
        <begin position="299"/>
        <end position="347"/>
    </location>
</feature>
<evidence type="ECO:0000313" key="5">
    <source>
        <dbReference type="EMBL" id="GJD53511.1"/>
    </source>
</evidence>
<keyword evidence="2" id="KW-0119">Carbohydrate metabolism</keyword>
<keyword evidence="1" id="KW-0521">NADP</keyword>
<dbReference type="PANTHER" id="PTHR43103">
    <property type="entry name" value="NUCLEOSIDE-DIPHOSPHATE-SUGAR EPIMERASE"/>
    <property type="match status" value="1"/>
</dbReference>
<reference evidence="5" key="2">
    <citation type="submission" date="2021-08" db="EMBL/GenBank/DDBJ databases">
        <authorList>
            <person name="Tani A."/>
            <person name="Ola A."/>
            <person name="Ogura Y."/>
            <person name="Katsura K."/>
            <person name="Hayashi T."/>
        </authorList>
    </citation>
    <scope>NUCLEOTIDE SEQUENCE</scope>
    <source>
        <strain evidence="5">KCTC 52305</strain>
    </source>
</reference>
<dbReference type="InterPro" id="IPR001509">
    <property type="entry name" value="Epimerase_deHydtase"/>
</dbReference>
<keyword evidence="6" id="KW-1185">Reference proteome</keyword>
<dbReference type="EMBL" id="BPQH01000031">
    <property type="protein sequence ID" value="GJD53511.1"/>
    <property type="molecule type" value="Genomic_DNA"/>
</dbReference>
<comment type="caution">
    <text evidence="5">The sequence shown here is derived from an EMBL/GenBank/DDBJ whole genome shotgun (WGS) entry which is preliminary data.</text>
</comment>
<accession>A0ABQ4R9R5</accession>
<dbReference type="Pfam" id="PF01370">
    <property type="entry name" value="Epimerase"/>
    <property type="match status" value="1"/>
</dbReference>
<name>A0ABQ4R9R5_9HYPH</name>
<feature type="domain" description="NAD-dependent epimerase/dehydratase" evidence="4">
    <location>
        <begin position="5"/>
        <end position="224"/>
    </location>
</feature>
<organism evidence="5 6">
    <name type="scientific">Methylobacterium crusticola</name>
    <dbReference type="NCBI Taxonomy" id="1697972"/>
    <lineage>
        <taxon>Bacteria</taxon>
        <taxon>Pseudomonadati</taxon>
        <taxon>Pseudomonadota</taxon>
        <taxon>Alphaproteobacteria</taxon>
        <taxon>Hyphomicrobiales</taxon>
        <taxon>Methylobacteriaceae</taxon>
        <taxon>Methylobacterium</taxon>
    </lineage>
</organism>
<feature type="compositionally biased region" description="Basic and acidic residues" evidence="3">
    <location>
        <begin position="299"/>
        <end position="309"/>
    </location>
</feature>
<evidence type="ECO:0000256" key="1">
    <source>
        <dbReference type="ARBA" id="ARBA00022857"/>
    </source>
</evidence>
<dbReference type="InterPro" id="IPR036291">
    <property type="entry name" value="NAD(P)-bd_dom_sf"/>
</dbReference>
<sequence>MGGSLISGAGGFVGQALARHLRASGGRVATVGLRAGAEDPRDGAATAASPVERWCRALDLARPDVVYHLAGAMQGDEAQLLSVNLGLTEALFAALRLTGLHPTLVVAGSAAEYGAAARDGIPVREDAACSPYTAYGRSKLAQSQAALALREEGRSRVVVARIFNPVGPGMPAHLALADFAAQIARMPPAGGRLTTGNLDVRRDFIHVDDLAAALAALASRGDAAGLCNVCTGVPTRLGDLLQAMIAASGKAVTISADPTRYRRHEPGVIVGDTARLRDWTGGAMQRCLREAAVRVLSRHAEAHPGRTEDAPAPDGVAVDGPSGVRPGARPAGGAGPAGRPSPKASLQ</sequence>
<feature type="compositionally biased region" description="Low complexity" evidence="3">
    <location>
        <begin position="337"/>
        <end position="347"/>
    </location>
</feature>
<gene>
    <name evidence="5" type="primary">rmd_2</name>
    <name evidence="5" type="ORF">OPKNFCMD_6287</name>
</gene>
<dbReference type="RefSeq" id="WP_128563357.1">
    <property type="nucleotide sequence ID" value="NZ_BPQH01000031.1"/>
</dbReference>
<evidence type="ECO:0000313" key="6">
    <source>
        <dbReference type="Proteomes" id="UP001055167"/>
    </source>
</evidence>
<dbReference type="Proteomes" id="UP001055167">
    <property type="component" value="Unassembled WGS sequence"/>
</dbReference>
<dbReference type="Gene3D" id="3.90.25.10">
    <property type="entry name" value="UDP-galactose 4-epimerase, domain 1"/>
    <property type="match status" value="1"/>
</dbReference>